<evidence type="ECO:0000256" key="10">
    <source>
        <dbReference type="ARBA" id="ARBA00032474"/>
    </source>
</evidence>
<evidence type="ECO:0000313" key="12">
    <source>
        <dbReference type="EMBL" id="GFE79378.1"/>
    </source>
</evidence>
<name>A0A829Y941_9GAMM</name>
<dbReference type="Proteomes" id="UP000445000">
    <property type="component" value="Unassembled WGS sequence"/>
</dbReference>
<dbReference type="GO" id="GO:0006777">
    <property type="term" value="P:Mo-molybdopterin cofactor biosynthetic process"/>
    <property type="evidence" value="ECO:0007669"/>
    <property type="project" value="UniProtKB-KW"/>
</dbReference>
<evidence type="ECO:0000256" key="2">
    <source>
        <dbReference type="ARBA" id="ARBA00005426"/>
    </source>
</evidence>
<gene>
    <name evidence="12" type="primary">moaE</name>
    <name evidence="12" type="ORF">GCM10011487_13780</name>
</gene>
<dbReference type="PANTHER" id="PTHR23404">
    <property type="entry name" value="MOLYBDOPTERIN SYNTHASE RELATED"/>
    <property type="match status" value="1"/>
</dbReference>
<dbReference type="InterPro" id="IPR036563">
    <property type="entry name" value="MoaE_sf"/>
</dbReference>
<sequence length="157" mass="17560">MKPFSFSTTALTLDAYRRELADDAAGGYASFEGWVRNHNEGHAVTRLEYEAFEALANKEGERIVNEAIARFGILKAACVHRVGSLAIGDVAVWVGVSSKHRAEAFAACRYIIDEVKHRVPIWKKEHYVNGDSGWVNCERCAVPGHDHTHEHPHAHDR</sequence>
<evidence type="ECO:0000256" key="8">
    <source>
        <dbReference type="ARBA" id="ARBA00030407"/>
    </source>
</evidence>
<dbReference type="GO" id="GO:0030366">
    <property type="term" value="F:molybdopterin synthase activity"/>
    <property type="evidence" value="ECO:0007669"/>
    <property type="project" value="UniProtKB-EC"/>
</dbReference>
<dbReference type="EC" id="2.8.1.12" evidence="3"/>
<evidence type="ECO:0000256" key="11">
    <source>
        <dbReference type="ARBA" id="ARBA00049878"/>
    </source>
</evidence>
<comment type="caution">
    <text evidence="12">The sequence shown here is derived from an EMBL/GenBank/DDBJ whole genome shotgun (WGS) entry which is preliminary data.</text>
</comment>
<evidence type="ECO:0000256" key="1">
    <source>
        <dbReference type="ARBA" id="ARBA00005046"/>
    </source>
</evidence>
<comment type="catalytic activity">
    <reaction evidence="11">
        <text>2 [molybdopterin-synthase sulfur-carrier protein]-C-terminal-Gly-aminoethanethioate + cyclic pyranopterin phosphate + H2O = molybdopterin + 2 [molybdopterin-synthase sulfur-carrier protein]-C-terminal Gly-Gly + 2 H(+)</text>
        <dbReference type="Rhea" id="RHEA:26333"/>
        <dbReference type="Rhea" id="RHEA-COMP:12202"/>
        <dbReference type="Rhea" id="RHEA-COMP:19907"/>
        <dbReference type="ChEBI" id="CHEBI:15377"/>
        <dbReference type="ChEBI" id="CHEBI:15378"/>
        <dbReference type="ChEBI" id="CHEBI:58698"/>
        <dbReference type="ChEBI" id="CHEBI:59648"/>
        <dbReference type="ChEBI" id="CHEBI:90778"/>
        <dbReference type="ChEBI" id="CHEBI:232372"/>
        <dbReference type="EC" id="2.8.1.12"/>
    </reaction>
</comment>
<dbReference type="AlphaFoldDB" id="A0A829Y941"/>
<comment type="pathway">
    <text evidence="1">Cofactor biosynthesis; molybdopterin biosynthesis.</text>
</comment>
<keyword evidence="13" id="KW-1185">Reference proteome</keyword>
<evidence type="ECO:0000256" key="4">
    <source>
        <dbReference type="ARBA" id="ARBA00013858"/>
    </source>
</evidence>
<comment type="similarity">
    <text evidence="2">Belongs to the MoaE family.</text>
</comment>
<dbReference type="CDD" id="cd00756">
    <property type="entry name" value="MoaE"/>
    <property type="match status" value="1"/>
</dbReference>
<reference evidence="13" key="1">
    <citation type="submission" date="2020-01" db="EMBL/GenBank/DDBJ databases">
        <title>'Steroidobacter agaridevorans' sp. nov., agar-degrading bacteria isolated from rhizosphere soils.</title>
        <authorList>
            <person name="Ikenaga M."/>
            <person name="Kataoka M."/>
            <person name="Murouchi A."/>
            <person name="Katsuragi S."/>
            <person name="Sakai M."/>
        </authorList>
    </citation>
    <scope>NUCLEOTIDE SEQUENCE [LARGE SCALE GENOMIC DNA]</scope>
    <source>
        <strain evidence="13">YU21-B</strain>
    </source>
</reference>
<organism evidence="12 13">
    <name type="scientific">Steroidobacter agaridevorans</name>
    <dbReference type="NCBI Taxonomy" id="2695856"/>
    <lineage>
        <taxon>Bacteria</taxon>
        <taxon>Pseudomonadati</taxon>
        <taxon>Pseudomonadota</taxon>
        <taxon>Gammaproteobacteria</taxon>
        <taxon>Steroidobacterales</taxon>
        <taxon>Steroidobacteraceae</taxon>
        <taxon>Steroidobacter</taxon>
    </lineage>
</organism>
<evidence type="ECO:0000256" key="6">
    <source>
        <dbReference type="ARBA" id="ARBA00026066"/>
    </source>
</evidence>
<evidence type="ECO:0000256" key="7">
    <source>
        <dbReference type="ARBA" id="ARBA00029745"/>
    </source>
</evidence>
<evidence type="ECO:0000256" key="9">
    <source>
        <dbReference type="ARBA" id="ARBA00030781"/>
    </source>
</evidence>
<dbReference type="EMBL" id="BLJN01000001">
    <property type="protein sequence ID" value="GFE79378.1"/>
    <property type="molecule type" value="Genomic_DNA"/>
</dbReference>
<dbReference type="RefSeq" id="WP_161811051.1">
    <property type="nucleotide sequence ID" value="NZ_BLJN01000001.1"/>
</dbReference>
<comment type="subunit">
    <text evidence="6">Heterotetramer of 2 MoaD subunits and 2 MoaE subunits. Also stable as homodimer. The enzyme changes between these two forms during catalysis.</text>
</comment>
<protein>
    <recommendedName>
        <fullName evidence="4">Molybdopterin synthase catalytic subunit</fullName>
        <ecNumber evidence="3">2.8.1.12</ecNumber>
    </recommendedName>
    <alternativeName>
        <fullName evidence="9">MPT synthase subunit 2</fullName>
    </alternativeName>
    <alternativeName>
        <fullName evidence="7">Molybdenum cofactor biosynthesis protein E</fullName>
    </alternativeName>
    <alternativeName>
        <fullName evidence="8">Molybdopterin-converting factor large subunit</fullName>
    </alternativeName>
    <alternativeName>
        <fullName evidence="10">Molybdopterin-converting factor subunit 2</fullName>
    </alternativeName>
</protein>
<evidence type="ECO:0000256" key="3">
    <source>
        <dbReference type="ARBA" id="ARBA00011950"/>
    </source>
</evidence>
<evidence type="ECO:0000256" key="5">
    <source>
        <dbReference type="ARBA" id="ARBA00023150"/>
    </source>
</evidence>
<keyword evidence="5" id="KW-0501">Molybdenum cofactor biosynthesis</keyword>
<dbReference type="Pfam" id="PF02391">
    <property type="entry name" value="MoaE"/>
    <property type="match status" value="1"/>
</dbReference>
<dbReference type="SUPFAM" id="SSF54690">
    <property type="entry name" value="Molybdopterin synthase subunit MoaE"/>
    <property type="match status" value="1"/>
</dbReference>
<evidence type="ECO:0000313" key="13">
    <source>
        <dbReference type="Proteomes" id="UP000445000"/>
    </source>
</evidence>
<dbReference type="UniPathway" id="UPA00344"/>
<accession>A0A829Y941</accession>
<dbReference type="Gene3D" id="3.90.1170.40">
    <property type="entry name" value="Molybdopterin biosynthesis MoaE subunit"/>
    <property type="match status" value="1"/>
</dbReference>
<proteinExistence type="inferred from homology"/>
<dbReference type="InterPro" id="IPR003448">
    <property type="entry name" value="Mopterin_biosynth_MoaE"/>
</dbReference>